<keyword evidence="1" id="KW-0808">Transferase</keyword>
<keyword evidence="3" id="KW-0479">Metal-binding</keyword>
<feature type="binding site" evidence="3">
    <location>
        <position position="149"/>
    </location>
    <ligand>
        <name>Zn(2+)</name>
        <dbReference type="ChEBI" id="CHEBI:29105"/>
    </ligand>
</feature>
<dbReference type="Gene3D" id="3.30.1600.10">
    <property type="entry name" value="SIR2/SIRT2 'Small Domain"/>
    <property type="match status" value="1"/>
</dbReference>
<dbReference type="AlphaFoldDB" id="A0A1J4J4V7"/>
<keyword evidence="3" id="KW-0862">Zinc</keyword>
<protein>
    <submittedName>
        <fullName evidence="5">NAD-dependent protein deacetylase Sirt2</fullName>
    </submittedName>
</protein>
<evidence type="ECO:0000256" key="2">
    <source>
        <dbReference type="ARBA" id="ARBA00023027"/>
    </source>
</evidence>
<dbReference type="Gene3D" id="3.40.50.1220">
    <property type="entry name" value="TPP-binding domain"/>
    <property type="match status" value="1"/>
</dbReference>
<dbReference type="OrthoDB" id="424302at2759"/>
<dbReference type="GeneID" id="94830616"/>
<evidence type="ECO:0000313" key="5">
    <source>
        <dbReference type="EMBL" id="OHS94354.1"/>
    </source>
</evidence>
<keyword evidence="6" id="KW-1185">Reference proteome</keyword>
<name>A0A1J4J4V7_9EUKA</name>
<dbReference type="PANTHER" id="PTHR11085">
    <property type="entry name" value="NAD-DEPENDENT PROTEIN DEACYLASE SIRTUIN-5, MITOCHONDRIAL-RELATED"/>
    <property type="match status" value="1"/>
</dbReference>
<dbReference type="VEuPathDB" id="TrichDB:TRFO_11218"/>
<dbReference type="InterPro" id="IPR026590">
    <property type="entry name" value="Ssirtuin_cat_dom"/>
</dbReference>
<feature type="binding site" evidence="3">
    <location>
        <position position="175"/>
    </location>
    <ligand>
        <name>Zn(2+)</name>
        <dbReference type="ChEBI" id="CHEBI:29105"/>
    </ligand>
</feature>
<evidence type="ECO:0000259" key="4">
    <source>
        <dbReference type="PROSITE" id="PS50305"/>
    </source>
</evidence>
<feature type="active site" description="Proton acceptor" evidence="3">
    <location>
        <position position="138"/>
    </location>
</feature>
<proteinExistence type="predicted"/>
<dbReference type="RefSeq" id="XP_068347491.1">
    <property type="nucleotide sequence ID" value="XM_068495912.1"/>
</dbReference>
<feature type="binding site" evidence="3">
    <location>
        <position position="170"/>
    </location>
    <ligand>
        <name>Zn(2+)</name>
        <dbReference type="ChEBI" id="CHEBI:29105"/>
    </ligand>
</feature>
<sequence>MTKMNYVEGLPSLDLQGVASYIRNGHAKKIIVLSGAGISTAAGIPDFRSPDTGIYDNVQKYNLPSPESLFEINFFRDNPKPFFDFSKEFLKCDYKPTPAHFLSSLFQQKGILKRVYTQNIDSLDRKVGISDELLIEAHGHYESAHCLSCKKEYKLNEIKSDLLTGEILYCKNENCKGIIKPDVVFYNEDLPEDFYDQLESDFEDCDLLIVIGTCLKVEPFGAIIEYVPRNIPRVLINREMVKTYNEDPIVVNGKIIDKSPERLSQLFKFGHILNRRDIFLGGDCQESVIRLVNEIGWKDEFDLLQKKCAK</sequence>
<dbReference type="GO" id="GO:0017136">
    <property type="term" value="F:histone deacetylase activity, NAD-dependent"/>
    <property type="evidence" value="ECO:0007669"/>
    <property type="project" value="TreeGrafter"/>
</dbReference>
<feature type="domain" description="Deacetylase sirtuin-type" evidence="4">
    <location>
        <begin position="8"/>
        <end position="298"/>
    </location>
</feature>
<evidence type="ECO:0000256" key="1">
    <source>
        <dbReference type="ARBA" id="ARBA00022679"/>
    </source>
</evidence>
<dbReference type="GO" id="GO:0046872">
    <property type="term" value="F:metal ion binding"/>
    <property type="evidence" value="ECO:0007669"/>
    <property type="project" value="UniProtKB-KW"/>
</dbReference>
<dbReference type="InterPro" id="IPR026591">
    <property type="entry name" value="Sirtuin_cat_small_dom_sf"/>
</dbReference>
<evidence type="ECO:0000313" key="6">
    <source>
        <dbReference type="Proteomes" id="UP000179807"/>
    </source>
</evidence>
<evidence type="ECO:0000256" key="3">
    <source>
        <dbReference type="PROSITE-ProRule" id="PRU00236"/>
    </source>
</evidence>
<reference evidence="5" key="1">
    <citation type="submission" date="2016-10" db="EMBL/GenBank/DDBJ databases">
        <authorList>
            <person name="Benchimol M."/>
            <person name="Almeida L.G."/>
            <person name="Vasconcelos A.T."/>
            <person name="Perreira-Neves A."/>
            <person name="Rosa I.A."/>
            <person name="Tasca T."/>
            <person name="Bogo M.R."/>
            <person name="de Souza W."/>
        </authorList>
    </citation>
    <scope>NUCLEOTIDE SEQUENCE [LARGE SCALE GENOMIC DNA]</scope>
    <source>
        <strain evidence="5">K</strain>
    </source>
</reference>
<keyword evidence="2" id="KW-0520">NAD</keyword>
<gene>
    <name evidence="5" type="primary">Sirt2</name>
    <name evidence="5" type="ORF">TRFO_11218</name>
</gene>
<dbReference type="PROSITE" id="PS50305">
    <property type="entry name" value="SIRTUIN"/>
    <property type="match status" value="1"/>
</dbReference>
<dbReference type="InterPro" id="IPR029035">
    <property type="entry name" value="DHS-like_NAD/FAD-binding_dom"/>
</dbReference>
<dbReference type="Pfam" id="PF02146">
    <property type="entry name" value="SIR2"/>
    <property type="match status" value="1"/>
</dbReference>
<dbReference type="GO" id="GO:0070403">
    <property type="term" value="F:NAD+ binding"/>
    <property type="evidence" value="ECO:0007669"/>
    <property type="project" value="InterPro"/>
</dbReference>
<feature type="binding site" evidence="3">
    <location>
        <position position="146"/>
    </location>
    <ligand>
        <name>Zn(2+)</name>
        <dbReference type="ChEBI" id="CHEBI:29105"/>
    </ligand>
</feature>
<dbReference type="PANTHER" id="PTHR11085:SF7">
    <property type="entry name" value="NAD-DEPENDENT PROTEIN DEACETYLASE"/>
    <property type="match status" value="1"/>
</dbReference>
<organism evidence="5 6">
    <name type="scientific">Tritrichomonas foetus</name>
    <dbReference type="NCBI Taxonomy" id="1144522"/>
    <lineage>
        <taxon>Eukaryota</taxon>
        <taxon>Metamonada</taxon>
        <taxon>Parabasalia</taxon>
        <taxon>Tritrichomonadida</taxon>
        <taxon>Tritrichomonadidae</taxon>
        <taxon>Tritrichomonas</taxon>
    </lineage>
</organism>
<dbReference type="GO" id="GO:0005634">
    <property type="term" value="C:nucleus"/>
    <property type="evidence" value="ECO:0007669"/>
    <property type="project" value="TreeGrafter"/>
</dbReference>
<dbReference type="InterPro" id="IPR050134">
    <property type="entry name" value="NAD-dep_sirtuin_deacylases"/>
</dbReference>
<dbReference type="SUPFAM" id="SSF52467">
    <property type="entry name" value="DHS-like NAD/FAD-binding domain"/>
    <property type="match status" value="1"/>
</dbReference>
<dbReference type="Proteomes" id="UP000179807">
    <property type="component" value="Unassembled WGS sequence"/>
</dbReference>
<dbReference type="InterPro" id="IPR003000">
    <property type="entry name" value="Sirtuin"/>
</dbReference>
<dbReference type="EMBL" id="MLAK01001326">
    <property type="protein sequence ID" value="OHS94354.1"/>
    <property type="molecule type" value="Genomic_DNA"/>
</dbReference>
<comment type="caution">
    <text evidence="5">The sequence shown here is derived from an EMBL/GenBank/DDBJ whole genome shotgun (WGS) entry which is preliminary data.</text>
</comment>
<accession>A0A1J4J4V7</accession>